<dbReference type="InterPro" id="IPR027417">
    <property type="entry name" value="P-loop_NTPase"/>
</dbReference>
<organism evidence="7 8">
    <name type="scientific">Candidatus Kerfeldbacteria bacterium RIFOXYB2_FULL_38_14</name>
    <dbReference type="NCBI Taxonomy" id="1798547"/>
    <lineage>
        <taxon>Bacteria</taxon>
        <taxon>Candidatus Kerfeldiibacteriota</taxon>
    </lineage>
</organism>
<dbReference type="InterPro" id="IPR051314">
    <property type="entry name" value="AAA_ATPase_RarA/MGS1/WRNIP1"/>
</dbReference>
<name>A0A1G2BHX2_9BACT</name>
<dbReference type="GO" id="GO:0009378">
    <property type="term" value="F:four-way junction helicase activity"/>
    <property type="evidence" value="ECO:0007669"/>
    <property type="project" value="InterPro"/>
</dbReference>
<dbReference type="GO" id="GO:0017116">
    <property type="term" value="F:single-stranded DNA helicase activity"/>
    <property type="evidence" value="ECO:0007669"/>
    <property type="project" value="TreeGrafter"/>
</dbReference>
<dbReference type="Pfam" id="PF12002">
    <property type="entry name" value="MgsA_C"/>
    <property type="match status" value="1"/>
</dbReference>
<dbReference type="EMBL" id="MHKI01000003">
    <property type="protein sequence ID" value="OGY88276.1"/>
    <property type="molecule type" value="Genomic_DNA"/>
</dbReference>
<dbReference type="Pfam" id="PF16193">
    <property type="entry name" value="AAA_assoc_2"/>
    <property type="match status" value="1"/>
</dbReference>
<dbReference type="SUPFAM" id="SSF52540">
    <property type="entry name" value="P-loop containing nucleoside triphosphate hydrolases"/>
    <property type="match status" value="1"/>
</dbReference>
<keyword evidence="5" id="KW-0067">ATP-binding</keyword>
<dbReference type="AlphaFoldDB" id="A0A1G2BHX2"/>
<dbReference type="GO" id="GO:0006310">
    <property type="term" value="P:DNA recombination"/>
    <property type="evidence" value="ECO:0007669"/>
    <property type="project" value="InterPro"/>
</dbReference>
<dbReference type="InterPro" id="IPR021886">
    <property type="entry name" value="MgsA_C"/>
</dbReference>
<dbReference type="GO" id="GO:0003677">
    <property type="term" value="F:DNA binding"/>
    <property type="evidence" value="ECO:0007669"/>
    <property type="project" value="InterPro"/>
</dbReference>
<protein>
    <recommendedName>
        <fullName evidence="6">AAA+ ATPase domain-containing protein</fullName>
    </recommendedName>
</protein>
<feature type="domain" description="AAA+ ATPase" evidence="6">
    <location>
        <begin position="53"/>
        <end position="171"/>
    </location>
</feature>
<dbReference type="Gene3D" id="1.10.3710.10">
    <property type="entry name" value="DNA polymerase III clamp loader subunits, C-terminal domain"/>
    <property type="match status" value="1"/>
</dbReference>
<dbReference type="Gene3D" id="3.40.50.300">
    <property type="entry name" value="P-loop containing nucleotide triphosphate hydrolases"/>
    <property type="match status" value="1"/>
</dbReference>
<dbReference type="GO" id="GO:0005524">
    <property type="term" value="F:ATP binding"/>
    <property type="evidence" value="ECO:0007669"/>
    <property type="project" value="UniProtKB-KW"/>
</dbReference>
<evidence type="ECO:0000256" key="2">
    <source>
        <dbReference type="ARBA" id="ARBA00008959"/>
    </source>
</evidence>
<evidence type="ECO:0000256" key="1">
    <source>
        <dbReference type="ARBA" id="ARBA00002393"/>
    </source>
</evidence>
<evidence type="ECO:0000256" key="4">
    <source>
        <dbReference type="ARBA" id="ARBA00022741"/>
    </source>
</evidence>
<dbReference type="CDD" id="cd18139">
    <property type="entry name" value="HLD_clamp_RarA"/>
    <property type="match status" value="1"/>
</dbReference>
<accession>A0A1G2BHX2</accession>
<keyword evidence="4" id="KW-0547">Nucleotide-binding</keyword>
<dbReference type="PANTHER" id="PTHR13779">
    <property type="entry name" value="WERNER HELICASE-INTERACTING PROTEIN 1 FAMILY MEMBER"/>
    <property type="match status" value="1"/>
</dbReference>
<dbReference type="GO" id="GO:0000731">
    <property type="term" value="P:DNA synthesis involved in DNA repair"/>
    <property type="evidence" value="ECO:0007669"/>
    <property type="project" value="TreeGrafter"/>
</dbReference>
<dbReference type="InterPro" id="IPR003593">
    <property type="entry name" value="AAA+_ATPase"/>
</dbReference>
<sequence>MILKLMDNLFQQGLSATTPLAERMRPHDFSDFVGQEKLLGKDSFLRQALERDEVPSMILWGPPGCGKTTLASIIASKTKSRFQQLSAVASGKKDLIAIVEEAKKQQEFYHKNTLLFVDEIHRWSKAQQDALLPAVEKGVITLIGATTENPSFEVISALLSRTKVFVLEQLNTADLLRIIKRAAKVLKLTVNKEVAVYLAALANGDARAVLNTMEFLGKKSQKITKELIKSAIAKTLVYDKDGEQHYNLISALHKCMRASDPNAALYWLGRMLIAGEDPLYIARRVIRFASEDIGNERPTGLVLAVAAYQACHFLGMPECNLALAQAVEYCARAPKSRQLDEAMAAIRQDIENFPNEGVPMHLRNAPTKLMQELGYGKRTQLSNLPANLQKRKYL</sequence>
<dbReference type="GO" id="GO:0008047">
    <property type="term" value="F:enzyme activator activity"/>
    <property type="evidence" value="ECO:0007669"/>
    <property type="project" value="TreeGrafter"/>
</dbReference>
<gene>
    <name evidence="7" type="ORF">A2319_03755</name>
</gene>
<dbReference type="FunFam" id="3.40.50.300:FF:000137">
    <property type="entry name" value="Replication-associated recombination protein A"/>
    <property type="match status" value="1"/>
</dbReference>
<comment type="function">
    <text evidence="1">DNA-dependent ATPase that plays important roles in cellular responses to stalled DNA replication processes.</text>
</comment>
<evidence type="ECO:0000259" key="6">
    <source>
        <dbReference type="SMART" id="SM00382"/>
    </source>
</evidence>
<dbReference type="InterPro" id="IPR008921">
    <property type="entry name" value="DNA_pol3_clamp-load_cplx_C"/>
</dbReference>
<dbReference type="SUPFAM" id="SSF48019">
    <property type="entry name" value="post-AAA+ oligomerization domain-like"/>
    <property type="match status" value="1"/>
</dbReference>
<proteinExistence type="inferred from homology"/>
<dbReference type="InterPro" id="IPR032423">
    <property type="entry name" value="AAA_assoc_2"/>
</dbReference>
<evidence type="ECO:0000313" key="8">
    <source>
        <dbReference type="Proteomes" id="UP000176420"/>
    </source>
</evidence>
<comment type="similarity">
    <text evidence="2">Belongs to the AAA ATPase family. RarA/MGS1/WRNIP1 subfamily.</text>
</comment>
<dbReference type="Gene3D" id="1.20.272.10">
    <property type="match status" value="1"/>
</dbReference>
<dbReference type="Proteomes" id="UP000176420">
    <property type="component" value="Unassembled WGS sequence"/>
</dbReference>
<keyword evidence="3" id="KW-0235">DNA replication</keyword>
<dbReference type="FunFam" id="1.20.272.10:FF:000001">
    <property type="entry name" value="Putative AAA family ATPase"/>
    <property type="match status" value="1"/>
</dbReference>
<evidence type="ECO:0000256" key="3">
    <source>
        <dbReference type="ARBA" id="ARBA00022705"/>
    </source>
</evidence>
<dbReference type="CDD" id="cd00009">
    <property type="entry name" value="AAA"/>
    <property type="match status" value="1"/>
</dbReference>
<dbReference type="GO" id="GO:0006261">
    <property type="term" value="P:DNA-templated DNA replication"/>
    <property type="evidence" value="ECO:0007669"/>
    <property type="project" value="TreeGrafter"/>
</dbReference>
<reference evidence="7 8" key="1">
    <citation type="journal article" date="2016" name="Nat. Commun.">
        <title>Thousands of microbial genomes shed light on interconnected biogeochemical processes in an aquifer system.</title>
        <authorList>
            <person name="Anantharaman K."/>
            <person name="Brown C.T."/>
            <person name="Hug L.A."/>
            <person name="Sharon I."/>
            <person name="Castelle C.J."/>
            <person name="Probst A.J."/>
            <person name="Thomas B.C."/>
            <person name="Singh A."/>
            <person name="Wilkins M.J."/>
            <person name="Karaoz U."/>
            <person name="Brodie E.L."/>
            <person name="Williams K.H."/>
            <person name="Hubbard S.S."/>
            <person name="Banfield J.F."/>
        </authorList>
    </citation>
    <scope>NUCLEOTIDE SEQUENCE [LARGE SCALE GENOMIC DNA]</scope>
</reference>
<dbReference type="SMART" id="SM00382">
    <property type="entry name" value="AAA"/>
    <property type="match status" value="1"/>
</dbReference>
<dbReference type="Gene3D" id="1.10.8.60">
    <property type="match status" value="1"/>
</dbReference>
<evidence type="ECO:0000256" key="5">
    <source>
        <dbReference type="ARBA" id="ARBA00022840"/>
    </source>
</evidence>
<dbReference type="InterPro" id="IPR008824">
    <property type="entry name" value="RuvB-like_N"/>
</dbReference>
<dbReference type="Pfam" id="PF05496">
    <property type="entry name" value="RuvB_N"/>
    <property type="match status" value="1"/>
</dbReference>
<evidence type="ECO:0000313" key="7">
    <source>
        <dbReference type="EMBL" id="OGY88276.1"/>
    </source>
</evidence>
<comment type="caution">
    <text evidence="7">The sequence shown here is derived from an EMBL/GenBank/DDBJ whole genome shotgun (WGS) entry which is preliminary data.</text>
</comment>
<dbReference type="PANTHER" id="PTHR13779:SF7">
    <property type="entry name" value="ATPASE WRNIP1"/>
    <property type="match status" value="1"/>
</dbReference>